<dbReference type="AlphaFoldDB" id="A0A3N4M048"/>
<feature type="compositionally biased region" description="Basic and acidic residues" evidence="1">
    <location>
        <begin position="411"/>
        <end position="427"/>
    </location>
</feature>
<dbReference type="InterPro" id="IPR009060">
    <property type="entry name" value="UBA-like_sf"/>
</dbReference>
<organism evidence="3 4">
    <name type="scientific">Terfezia boudieri ATCC MYA-4762</name>
    <dbReference type="NCBI Taxonomy" id="1051890"/>
    <lineage>
        <taxon>Eukaryota</taxon>
        <taxon>Fungi</taxon>
        <taxon>Dikarya</taxon>
        <taxon>Ascomycota</taxon>
        <taxon>Pezizomycotina</taxon>
        <taxon>Pezizomycetes</taxon>
        <taxon>Pezizales</taxon>
        <taxon>Pezizaceae</taxon>
        <taxon>Terfezia</taxon>
    </lineage>
</organism>
<accession>A0A3N4M048</accession>
<dbReference type="Proteomes" id="UP000267821">
    <property type="component" value="Unassembled WGS sequence"/>
</dbReference>
<feature type="domain" description="CUE" evidence="2">
    <location>
        <begin position="70"/>
        <end position="112"/>
    </location>
</feature>
<dbReference type="SMART" id="SM00546">
    <property type="entry name" value="CUE"/>
    <property type="match status" value="1"/>
</dbReference>
<dbReference type="GO" id="GO:0043130">
    <property type="term" value="F:ubiquitin binding"/>
    <property type="evidence" value="ECO:0007669"/>
    <property type="project" value="InterPro"/>
</dbReference>
<dbReference type="PROSITE" id="PS51140">
    <property type="entry name" value="CUE"/>
    <property type="match status" value="1"/>
</dbReference>
<feature type="compositionally biased region" description="Basic and acidic residues" evidence="1">
    <location>
        <begin position="1"/>
        <end position="13"/>
    </location>
</feature>
<dbReference type="STRING" id="1051890.A0A3N4M048"/>
<feature type="region of interest" description="Disordered" evidence="1">
    <location>
        <begin position="1"/>
        <end position="72"/>
    </location>
</feature>
<gene>
    <name evidence="3" type="ORF">L211DRAFT_833510</name>
</gene>
<dbReference type="SUPFAM" id="SSF46934">
    <property type="entry name" value="UBA-like"/>
    <property type="match status" value="1"/>
</dbReference>
<protein>
    <recommendedName>
        <fullName evidence="2">CUE domain-containing protein</fullName>
    </recommendedName>
</protein>
<dbReference type="GO" id="GO:0005737">
    <property type="term" value="C:cytoplasm"/>
    <property type="evidence" value="ECO:0007669"/>
    <property type="project" value="TreeGrafter"/>
</dbReference>
<feature type="region of interest" description="Disordered" evidence="1">
    <location>
        <begin position="115"/>
        <end position="148"/>
    </location>
</feature>
<name>A0A3N4M048_9PEZI</name>
<dbReference type="GO" id="GO:0006511">
    <property type="term" value="P:ubiquitin-dependent protein catabolic process"/>
    <property type="evidence" value="ECO:0007669"/>
    <property type="project" value="TreeGrafter"/>
</dbReference>
<feature type="compositionally biased region" description="Polar residues" evidence="1">
    <location>
        <begin position="332"/>
        <end position="347"/>
    </location>
</feature>
<dbReference type="PANTHER" id="PTHR16461:SF5">
    <property type="entry name" value="TOLL-INTERACTING PROTEIN"/>
    <property type="match status" value="1"/>
</dbReference>
<evidence type="ECO:0000259" key="2">
    <source>
        <dbReference type="PROSITE" id="PS51140"/>
    </source>
</evidence>
<evidence type="ECO:0000313" key="4">
    <source>
        <dbReference type="Proteomes" id="UP000267821"/>
    </source>
</evidence>
<dbReference type="OrthoDB" id="9942608at2759"/>
<dbReference type="PANTHER" id="PTHR16461">
    <property type="entry name" value="TOLL-INTERACTING PROTEIN"/>
    <property type="match status" value="1"/>
</dbReference>
<dbReference type="Pfam" id="PF02845">
    <property type="entry name" value="CUE"/>
    <property type="match status" value="1"/>
</dbReference>
<dbReference type="InParanoid" id="A0A3N4M048"/>
<reference evidence="3 4" key="1">
    <citation type="journal article" date="2018" name="Nat. Ecol. Evol.">
        <title>Pezizomycetes genomes reveal the molecular basis of ectomycorrhizal truffle lifestyle.</title>
        <authorList>
            <person name="Murat C."/>
            <person name="Payen T."/>
            <person name="Noel B."/>
            <person name="Kuo A."/>
            <person name="Morin E."/>
            <person name="Chen J."/>
            <person name="Kohler A."/>
            <person name="Krizsan K."/>
            <person name="Balestrini R."/>
            <person name="Da Silva C."/>
            <person name="Montanini B."/>
            <person name="Hainaut M."/>
            <person name="Levati E."/>
            <person name="Barry K.W."/>
            <person name="Belfiori B."/>
            <person name="Cichocki N."/>
            <person name="Clum A."/>
            <person name="Dockter R.B."/>
            <person name="Fauchery L."/>
            <person name="Guy J."/>
            <person name="Iotti M."/>
            <person name="Le Tacon F."/>
            <person name="Lindquist E.A."/>
            <person name="Lipzen A."/>
            <person name="Malagnac F."/>
            <person name="Mello A."/>
            <person name="Molinier V."/>
            <person name="Miyauchi S."/>
            <person name="Poulain J."/>
            <person name="Riccioni C."/>
            <person name="Rubini A."/>
            <person name="Sitrit Y."/>
            <person name="Splivallo R."/>
            <person name="Traeger S."/>
            <person name="Wang M."/>
            <person name="Zifcakova L."/>
            <person name="Wipf D."/>
            <person name="Zambonelli A."/>
            <person name="Paolocci F."/>
            <person name="Nowrousian M."/>
            <person name="Ottonello S."/>
            <person name="Baldrian P."/>
            <person name="Spatafora J.W."/>
            <person name="Henrissat B."/>
            <person name="Nagy L.G."/>
            <person name="Aury J.M."/>
            <person name="Wincker P."/>
            <person name="Grigoriev I.V."/>
            <person name="Bonfante P."/>
            <person name="Martin F.M."/>
        </authorList>
    </citation>
    <scope>NUCLEOTIDE SEQUENCE [LARGE SCALE GENOMIC DNA]</scope>
    <source>
        <strain evidence="3 4">ATCC MYA-4762</strain>
    </source>
</reference>
<feature type="region of interest" description="Disordered" evidence="1">
    <location>
        <begin position="191"/>
        <end position="226"/>
    </location>
</feature>
<dbReference type="CDD" id="cd14372">
    <property type="entry name" value="CUE_Cue5p_like"/>
    <property type="match status" value="1"/>
</dbReference>
<sequence length="437" mass="48162">MSSEKPRPTDIRTDAVNTGSSRESEFHTVSPVSPLFEEHIHEPASETPQAAVPLTVKDPPAKPPRPLSPQQQAELTLAEAFPTVEPGVIKAILIASRGDIEPAFNALLAMTDPSYVPEEPAPPPSQPPRTAYSPRVDSRYPPQQQQRDYNPALVYQDRIDLAHHQLPIVRLRTQLEADELYARQLSEHYNNAGRARGGGRGGAQNQTKPPHRRSDSEEDYTSEKEHSFLDDDLPIIKENIRKGFLETQSKVNRWVADLKKKIDGELASPELPPTQHDPRAGSSRGGPSGYSSYDADPRVLSDDFAHLELRDSSREEVPPRRPPRPVAKPNLFPSSTAGGNNTGQRKVSFQDVHDDDDLYRAPSPRRSSTAPVVNAPAKQPSPTASKWQPLKSVEPTPLDGDPFSLGDSDDEKDHGLVSEPKAEDLKARSKNTLGQPK</sequence>
<dbReference type="InterPro" id="IPR041807">
    <property type="entry name" value="Cue5/Don1_CUE"/>
</dbReference>
<keyword evidence="4" id="KW-1185">Reference proteome</keyword>
<dbReference type="Gene3D" id="1.10.8.10">
    <property type="entry name" value="DNA helicase RuvA subunit, C-terminal domain"/>
    <property type="match status" value="1"/>
</dbReference>
<dbReference type="EMBL" id="ML121529">
    <property type="protein sequence ID" value="RPB28536.1"/>
    <property type="molecule type" value="Genomic_DNA"/>
</dbReference>
<dbReference type="FunFam" id="1.10.8.10:FF:000064">
    <property type="entry name" value="Similar to CUE domain-containing protein"/>
    <property type="match status" value="1"/>
</dbReference>
<evidence type="ECO:0000256" key="1">
    <source>
        <dbReference type="SAM" id="MobiDB-lite"/>
    </source>
</evidence>
<dbReference type="FunCoup" id="A0A3N4M048">
    <property type="interactions" value="50"/>
</dbReference>
<feature type="region of interest" description="Disordered" evidence="1">
    <location>
        <begin position="265"/>
        <end position="437"/>
    </location>
</feature>
<dbReference type="InterPro" id="IPR003892">
    <property type="entry name" value="CUE"/>
</dbReference>
<dbReference type="GO" id="GO:0031624">
    <property type="term" value="F:ubiquitin conjugating enzyme binding"/>
    <property type="evidence" value="ECO:0007669"/>
    <property type="project" value="TreeGrafter"/>
</dbReference>
<feature type="compositionally biased region" description="Basic and acidic residues" evidence="1">
    <location>
        <begin position="295"/>
        <end position="319"/>
    </location>
</feature>
<proteinExistence type="predicted"/>
<evidence type="ECO:0000313" key="3">
    <source>
        <dbReference type="EMBL" id="RPB28536.1"/>
    </source>
</evidence>